<dbReference type="RefSeq" id="WP_192016119.1">
    <property type="nucleotide sequence ID" value="NZ_JACYTP010000007.1"/>
</dbReference>
<dbReference type="Proteomes" id="UP000649768">
    <property type="component" value="Unassembled WGS sequence"/>
</dbReference>
<evidence type="ECO:0000313" key="2">
    <source>
        <dbReference type="Proteomes" id="UP000649768"/>
    </source>
</evidence>
<organism evidence="1 2">
    <name type="scientific">Photobacterium arenosum</name>
    <dbReference type="NCBI Taxonomy" id="2774143"/>
    <lineage>
        <taxon>Bacteria</taxon>
        <taxon>Pseudomonadati</taxon>
        <taxon>Pseudomonadota</taxon>
        <taxon>Gammaproteobacteria</taxon>
        <taxon>Vibrionales</taxon>
        <taxon>Vibrionaceae</taxon>
        <taxon>Photobacterium</taxon>
    </lineage>
</organism>
<proteinExistence type="predicted"/>
<protein>
    <submittedName>
        <fullName evidence="1">Uncharacterized protein</fullName>
    </submittedName>
</protein>
<accession>A0ABR9BLI0</accession>
<comment type="caution">
    <text evidence="1">The sequence shown here is derived from an EMBL/GenBank/DDBJ whole genome shotgun (WGS) entry which is preliminary data.</text>
</comment>
<dbReference type="EMBL" id="JACYTP010000007">
    <property type="protein sequence ID" value="MBD8513421.1"/>
    <property type="molecule type" value="Genomic_DNA"/>
</dbReference>
<name>A0ABR9BLI0_9GAMM</name>
<sequence length="127" mass="14907">MAGLRLTKDNCEDIGFVKSCLFAGIVSFDEFKQWLFWAVENEEEVPNYFWDLIELKEKVDFKPLKIMGFTPYWLHSSDEGDALDGLGFKRNPDFTSDAISRTDALRKLAKNPHIEKRFRETFPFIEF</sequence>
<reference evidence="1 2" key="1">
    <citation type="submission" date="2020-09" db="EMBL/GenBank/DDBJ databases">
        <title>Photobacterium sp. CAU 1568 isolated from sand of Sido Beach.</title>
        <authorList>
            <person name="Kim W."/>
        </authorList>
    </citation>
    <scope>NUCLEOTIDE SEQUENCE [LARGE SCALE GENOMIC DNA]</scope>
    <source>
        <strain evidence="1 2">CAU 1568</strain>
    </source>
</reference>
<evidence type="ECO:0000313" key="1">
    <source>
        <dbReference type="EMBL" id="MBD8513421.1"/>
    </source>
</evidence>
<keyword evidence="2" id="KW-1185">Reference proteome</keyword>
<gene>
    <name evidence="1" type="ORF">IFO68_12145</name>
</gene>